<dbReference type="EMBL" id="CP030139">
    <property type="protein sequence ID" value="AZB71565.1"/>
    <property type="molecule type" value="Genomic_DNA"/>
</dbReference>
<evidence type="ECO:0000313" key="3">
    <source>
        <dbReference type="Proteomes" id="UP000267249"/>
    </source>
</evidence>
<organism evidence="2 3">
    <name type="scientific">Synechococcus elongatus PCC 11801</name>
    <dbReference type="NCBI Taxonomy" id="2219813"/>
    <lineage>
        <taxon>Bacteria</taxon>
        <taxon>Bacillati</taxon>
        <taxon>Cyanobacteriota</taxon>
        <taxon>Cyanophyceae</taxon>
        <taxon>Synechococcales</taxon>
        <taxon>Synechococcaceae</taxon>
        <taxon>Synechococcus</taxon>
    </lineage>
</organism>
<reference evidence="2 3" key="1">
    <citation type="journal article" date="2018" name="Sci. Rep.">
        <title>Genome Features and Biochemical Characteristics of a Robust, Fast Growing and Naturally Transformable Cyanobacterium Synechococcus elongatus PCC 11801 Isolated from India.</title>
        <authorList>
            <person name="Jaiswal D."/>
            <person name="Sengupta A."/>
            <person name="Sohoni S."/>
            <person name="Sengupta S."/>
            <person name="Phadnavis A.G."/>
            <person name="Pakrasi H.B."/>
            <person name="Wangikar P.P."/>
        </authorList>
    </citation>
    <scope>NUCLEOTIDE SEQUENCE [LARGE SCALE GENOMIC DNA]</scope>
    <source>
        <strain evidence="2 3">PCC 11801</strain>
    </source>
</reference>
<dbReference type="RefSeq" id="WP_208674970.1">
    <property type="nucleotide sequence ID" value="NZ_CP030139.2"/>
</dbReference>
<name>A0AAN1UTJ0_SYNEL</name>
<proteinExistence type="predicted"/>
<evidence type="ECO:0000313" key="2">
    <source>
        <dbReference type="EMBL" id="AZB71565.1"/>
    </source>
</evidence>
<feature type="transmembrane region" description="Helical" evidence="1">
    <location>
        <begin position="47"/>
        <end position="63"/>
    </location>
</feature>
<dbReference type="Proteomes" id="UP000267249">
    <property type="component" value="Chromosome"/>
</dbReference>
<gene>
    <name evidence="2" type="ORF">DOP62_01440</name>
</gene>
<keyword evidence="1" id="KW-0472">Membrane</keyword>
<evidence type="ECO:0000256" key="1">
    <source>
        <dbReference type="SAM" id="Phobius"/>
    </source>
</evidence>
<keyword evidence="1" id="KW-0812">Transmembrane</keyword>
<sequence length="65" mass="6643">MRSSTQWLGTLATLGFLLGAISGGVVLPTAAFELPQPPIAQSWPLKSAIAAAGLTVIGLQVAARR</sequence>
<dbReference type="AlphaFoldDB" id="A0AAN1UTJ0"/>
<keyword evidence="1" id="KW-1133">Transmembrane helix</keyword>
<protein>
    <submittedName>
        <fullName evidence="2">Uncharacterized protein</fullName>
    </submittedName>
</protein>
<accession>A0AAN1UTJ0</accession>